<name>A0A101UPE9_9ACTN</name>
<protein>
    <submittedName>
        <fullName evidence="1">Uncharacterized protein</fullName>
    </submittedName>
</protein>
<reference evidence="1 2" key="1">
    <citation type="submission" date="2015-10" db="EMBL/GenBank/DDBJ databases">
        <title>Draft genome sequence of Streptomyces sp. RV15, isolated from a marine sponge.</title>
        <authorList>
            <person name="Ruckert C."/>
            <person name="Abdelmohsen U.R."/>
            <person name="Winkler A."/>
            <person name="Hentschel U."/>
            <person name="Kalinowski J."/>
            <person name="Kampfer P."/>
            <person name="Glaeser S."/>
        </authorList>
    </citation>
    <scope>NUCLEOTIDE SEQUENCE [LARGE SCALE GENOMIC DNA]</scope>
    <source>
        <strain evidence="1 2">RV15</strain>
    </source>
</reference>
<evidence type="ECO:0000313" key="1">
    <source>
        <dbReference type="EMBL" id="KUO14470.1"/>
    </source>
</evidence>
<evidence type="ECO:0000313" key="2">
    <source>
        <dbReference type="Proteomes" id="UP000053260"/>
    </source>
</evidence>
<accession>A0A101UPE9</accession>
<gene>
    <name evidence="1" type="ORF">AQJ91_46690</name>
</gene>
<sequence>MAEPRERVNSSLSGTARDVVQARDVQGGIHFHASAADRVRSPVPYQLPLAGQGFVDRCAEREALDRLLDGSPTSAQVLLITGTAGVGKTSLVLQNPNGPVLDVPAEAFSSFVAGVKAEEFGSV</sequence>
<dbReference type="InterPro" id="IPR027417">
    <property type="entry name" value="P-loop_NTPase"/>
</dbReference>
<dbReference type="Proteomes" id="UP000053260">
    <property type="component" value="Unassembled WGS sequence"/>
</dbReference>
<comment type="caution">
    <text evidence="1">The sequence shown here is derived from an EMBL/GenBank/DDBJ whole genome shotgun (WGS) entry which is preliminary data.</text>
</comment>
<dbReference type="EMBL" id="LMXB01000148">
    <property type="protein sequence ID" value="KUO14470.1"/>
    <property type="molecule type" value="Genomic_DNA"/>
</dbReference>
<organism evidence="1 2">
    <name type="scientific">Streptomyces dysideae</name>
    <dbReference type="NCBI Taxonomy" id="909626"/>
    <lineage>
        <taxon>Bacteria</taxon>
        <taxon>Bacillati</taxon>
        <taxon>Actinomycetota</taxon>
        <taxon>Actinomycetes</taxon>
        <taxon>Kitasatosporales</taxon>
        <taxon>Streptomycetaceae</taxon>
        <taxon>Streptomyces</taxon>
    </lineage>
</organism>
<dbReference type="AlphaFoldDB" id="A0A101UPE9"/>
<dbReference type="Gene3D" id="3.40.50.300">
    <property type="entry name" value="P-loop containing nucleotide triphosphate hydrolases"/>
    <property type="match status" value="1"/>
</dbReference>
<dbReference type="SUPFAM" id="SSF52540">
    <property type="entry name" value="P-loop containing nucleoside triphosphate hydrolases"/>
    <property type="match status" value="1"/>
</dbReference>
<proteinExistence type="predicted"/>
<dbReference type="STRING" id="909626.AQJ91_46690"/>
<keyword evidence="2" id="KW-1185">Reference proteome</keyword>